<dbReference type="eggNOG" id="COG1033">
    <property type="taxonomic scope" value="Bacteria"/>
</dbReference>
<feature type="transmembrane region" description="Helical" evidence="6">
    <location>
        <begin position="835"/>
        <end position="856"/>
    </location>
</feature>
<feature type="transmembrane region" description="Helical" evidence="6">
    <location>
        <begin position="735"/>
        <end position="759"/>
    </location>
</feature>
<feature type="transmembrane region" description="Helical" evidence="6">
    <location>
        <begin position="286"/>
        <end position="306"/>
    </location>
</feature>
<gene>
    <name evidence="8" type="ORF">SCABRO_03764</name>
</gene>
<dbReference type="PANTHER" id="PTHR33406:SF13">
    <property type="entry name" value="MEMBRANE PROTEIN YDFJ"/>
    <property type="match status" value="1"/>
</dbReference>
<dbReference type="InterPro" id="IPR004869">
    <property type="entry name" value="MMPL_dom"/>
</dbReference>
<dbReference type="PANTHER" id="PTHR33406">
    <property type="entry name" value="MEMBRANE PROTEIN MJ1562-RELATED"/>
    <property type="match status" value="1"/>
</dbReference>
<feature type="transmembrane region" description="Helical" evidence="6">
    <location>
        <begin position="365"/>
        <end position="387"/>
    </location>
</feature>
<evidence type="ECO:0000256" key="6">
    <source>
        <dbReference type="SAM" id="Phobius"/>
    </source>
</evidence>
<organism evidence="8 9">
    <name type="scientific">Candidatus Scalindua brodae</name>
    <dbReference type="NCBI Taxonomy" id="237368"/>
    <lineage>
        <taxon>Bacteria</taxon>
        <taxon>Pseudomonadati</taxon>
        <taxon>Planctomycetota</taxon>
        <taxon>Candidatus Brocadiia</taxon>
        <taxon>Candidatus Brocadiales</taxon>
        <taxon>Candidatus Scalinduaceae</taxon>
        <taxon>Candidatus Scalindua</taxon>
    </lineage>
</organism>
<keyword evidence="3 6" id="KW-0812">Transmembrane</keyword>
<dbReference type="PATRIC" id="fig|237368.3.peg.4053"/>
<dbReference type="Pfam" id="PF03176">
    <property type="entry name" value="MMPL"/>
    <property type="match status" value="2"/>
</dbReference>
<feature type="transmembrane region" description="Helical" evidence="6">
    <location>
        <begin position="394"/>
        <end position="415"/>
    </location>
</feature>
<comment type="subcellular location">
    <subcellularLocation>
        <location evidence="1">Cell membrane</location>
        <topology evidence="1">Multi-pass membrane protein</topology>
    </subcellularLocation>
</comment>
<reference evidence="8 9" key="1">
    <citation type="submission" date="2014-10" db="EMBL/GenBank/DDBJ databases">
        <title>Draft genome of anammox bacterium scalindua brodae, obtained using differential coverage binning of sequence data from two enrichment reactors.</title>
        <authorList>
            <person name="Speth D.R."/>
            <person name="Russ L."/>
            <person name="Kartal B."/>
            <person name="Op den Camp H.J."/>
            <person name="Dutilh B.E."/>
            <person name="Jetten M.S."/>
        </authorList>
    </citation>
    <scope>NUCLEOTIDE SEQUENCE [LARGE SCALE GENOMIC DNA]</scope>
    <source>
        <strain evidence="8">RU1</strain>
    </source>
</reference>
<keyword evidence="4 6" id="KW-1133">Transmembrane helix</keyword>
<evidence type="ECO:0000256" key="3">
    <source>
        <dbReference type="ARBA" id="ARBA00022692"/>
    </source>
</evidence>
<proteinExistence type="predicted"/>
<dbReference type="EMBL" id="JRYO01000259">
    <property type="protein sequence ID" value="KHE90496.1"/>
    <property type="molecule type" value="Genomic_DNA"/>
</dbReference>
<evidence type="ECO:0000259" key="7">
    <source>
        <dbReference type="PROSITE" id="PS50156"/>
    </source>
</evidence>
<evidence type="ECO:0000313" key="9">
    <source>
        <dbReference type="Proteomes" id="UP000030652"/>
    </source>
</evidence>
<sequence length="868" mass="98176">MQSSLLNFYIRYILNKPIIVIIVLLGVFTYLGFQARDFRLDASADSLILENDQDYKYFSEINKKYGTARYLLMTYKPRGDLLSQETLMRLSSLRDELKEIERVSSVFTILDVPLLRNPPVPIKELMENIKNLEDPVVDLQLARTELSTSPIYQELLISQDMKMTALIINLADDKEFERIISRKSELMQKKADNAITSLERSELEQLKLEYRECKIRLDKEKHSDIAAVRRIMDGYRQDAELFLGGVSMITDDMITFIRNDIKIFGIGILIFLIIALGVIFKKVRWVLLPILCCVLSVIAMIGLLGLFGWEVTVISSNFISLQLIITMALTIHLIVRYRELLVEHPEWSEQELVQETVLSKFTPCLYTTLTTIAGFGSLLFSGILPVITFGWMMSLGLIVSLVVTFLLFPAILFLLPAGKLRAHKEFGGALTHILASVTQDYPKTIFISTGILIVIIVVGISRITVENSFIDYFRKSTEIYQGMKIIDQDMGGTTPLDILVNFREIEDTPPLIKDTITEPTVTDQDMGIITSNDVVMDPQKIKDIQLSNQDATMEPDDDFSAFDEFDEFDEVDNSNKYWFTADKMAIIMKVHDYLDSLPEIGKVLSLGTMLKLAEEFTDGKPLDNFQLALLYTQLPDEFKDMVLSPYVSIPDNQARLTVRIKDSLTGLKRDSLLKKIRSDMENKLDLKKVNVHLSGIMILYNNMLQSLFSSQILTIGFVVLALMVMFTVLFRSIKIALIAIIPNVISALAVLGVMGLAGLPLDMMTITIAAISIGIAVDDTIHYIHRFKEEYEIDRNYINSMHRCHGSIGNAMYYTSLTIVAGFFILVFSNFIPTILFGLLTSLAMIIAIITALTLLPRLIIALKPFGK</sequence>
<keyword evidence="2" id="KW-1003">Cell membrane</keyword>
<feature type="transmembrane region" description="Helical" evidence="6">
    <location>
        <begin position="12"/>
        <end position="33"/>
    </location>
</feature>
<feature type="transmembrane region" description="Helical" evidence="6">
    <location>
        <begin position="707"/>
        <end position="729"/>
    </location>
</feature>
<comment type="caution">
    <text evidence="8">The sequence shown here is derived from an EMBL/GenBank/DDBJ whole genome shotgun (WGS) entry which is preliminary data.</text>
</comment>
<evidence type="ECO:0000256" key="5">
    <source>
        <dbReference type="ARBA" id="ARBA00023136"/>
    </source>
</evidence>
<protein>
    <recommendedName>
        <fullName evidence="7">SSD domain-containing protein</fullName>
    </recommendedName>
</protein>
<evidence type="ECO:0000256" key="2">
    <source>
        <dbReference type="ARBA" id="ARBA00022475"/>
    </source>
</evidence>
<dbReference type="SUPFAM" id="SSF82866">
    <property type="entry name" value="Multidrug efflux transporter AcrB transmembrane domain"/>
    <property type="match status" value="2"/>
</dbReference>
<dbReference type="PROSITE" id="PS50156">
    <property type="entry name" value="SSD"/>
    <property type="match status" value="2"/>
</dbReference>
<keyword evidence="5 6" id="KW-0472">Membrane</keyword>
<evidence type="ECO:0000256" key="4">
    <source>
        <dbReference type="ARBA" id="ARBA00022989"/>
    </source>
</evidence>
<dbReference type="Proteomes" id="UP000030652">
    <property type="component" value="Unassembled WGS sequence"/>
</dbReference>
<feature type="transmembrane region" description="Helical" evidence="6">
    <location>
        <begin position="445"/>
        <end position="465"/>
    </location>
</feature>
<feature type="transmembrane region" description="Helical" evidence="6">
    <location>
        <begin position="263"/>
        <end position="280"/>
    </location>
</feature>
<feature type="domain" description="SSD" evidence="7">
    <location>
        <begin position="735"/>
        <end position="862"/>
    </location>
</feature>
<dbReference type="AlphaFoldDB" id="A0A0B0EEI8"/>
<feature type="domain" description="SSD" evidence="7">
    <location>
        <begin position="290"/>
        <end position="414"/>
    </location>
</feature>
<feature type="transmembrane region" description="Helical" evidence="6">
    <location>
        <begin position="811"/>
        <end position="829"/>
    </location>
</feature>
<feature type="transmembrane region" description="Helical" evidence="6">
    <location>
        <begin position="318"/>
        <end position="335"/>
    </location>
</feature>
<evidence type="ECO:0000256" key="1">
    <source>
        <dbReference type="ARBA" id="ARBA00004651"/>
    </source>
</evidence>
<accession>A0A0B0EEI8</accession>
<name>A0A0B0EEI8_9BACT</name>
<dbReference type="GO" id="GO:0005886">
    <property type="term" value="C:plasma membrane"/>
    <property type="evidence" value="ECO:0007669"/>
    <property type="project" value="UniProtKB-SubCell"/>
</dbReference>
<dbReference type="Gene3D" id="1.20.1640.10">
    <property type="entry name" value="Multidrug efflux transporter AcrB transmembrane domain"/>
    <property type="match status" value="2"/>
</dbReference>
<dbReference type="InterPro" id="IPR050545">
    <property type="entry name" value="Mycobact_MmpL"/>
</dbReference>
<dbReference type="InterPro" id="IPR000731">
    <property type="entry name" value="SSD"/>
</dbReference>
<evidence type="ECO:0000313" key="8">
    <source>
        <dbReference type="EMBL" id="KHE90496.1"/>
    </source>
</evidence>